<reference evidence="6 7" key="1">
    <citation type="submission" date="2017-05" db="EMBL/GenBank/DDBJ databases">
        <title>Genomic insights into alkan degradation activity of Oleiphilus messinensis.</title>
        <authorList>
            <person name="Kozyavkin S.A."/>
            <person name="Slesarev A.I."/>
            <person name="Golyshin P.N."/>
            <person name="Korzhenkov A."/>
            <person name="Golyshina O.N."/>
            <person name="Toshchakov S.V."/>
        </authorList>
    </citation>
    <scope>NUCLEOTIDE SEQUENCE [LARGE SCALE GENOMIC DNA]</scope>
    <source>
        <strain evidence="6 7">ME102</strain>
    </source>
</reference>
<dbReference type="PANTHER" id="PTHR33337">
    <property type="entry name" value="GFA DOMAIN-CONTAINING PROTEIN"/>
    <property type="match status" value="1"/>
</dbReference>
<dbReference type="Gene3D" id="3.90.1590.10">
    <property type="entry name" value="glutathione-dependent formaldehyde- activating enzyme (gfa)"/>
    <property type="match status" value="1"/>
</dbReference>
<organism evidence="6 7">
    <name type="scientific">Oleiphilus messinensis</name>
    <dbReference type="NCBI Taxonomy" id="141451"/>
    <lineage>
        <taxon>Bacteria</taxon>
        <taxon>Pseudomonadati</taxon>
        <taxon>Pseudomonadota</taxon>
        <taxon>Gammaproteobacteria</taxon>
        <taxon>Oceanospirillales</taxon>
        <taxon>Oleiphilaceae</taxon>
        <taxon>Oleiphilus</taxon>
    </lineage>
</organism>
<evidence type="ECO:0000259" key="5">
    <source>
        <dbReference type="Pfam" id="PF04828"/>
    </source>
</evidence>
<evidence type="ECO:0000256" key="2">
    <source>
        <dbReference type="ARBA" id="ARBA00022723"/>
    </source>
</evidence>
<dbReference type="SUPFAM" id="SSF51316">
    <property type="entry name" value="Mss4-like"/>
    <property type="match status" value="1"/>
</dbReference>
<accession>A0A1Y0I5C3</accession>
<dbReference type="Pfam" id="PF04828">
    <property type="entry name" value="GFA"/>
    <property type="match status" value="1"/>
</dbReference>
<evidence type="ECO:0000256" key="4">
    <source>
        <dbReference type="ARBA" id="ARBA00023239"/>
    </source>
</evidence>
<keyword evidence="2" id="KW-0479">Metal-binding</keyword>
<dbReference type="InterPro" id="IPR006913">
    <property type="entry name" value="CENP-V/GFA"/>
</dbReference>
<evidence type="ECO:0000256" key="3">
    <source>
        <dbReference type="ARBA" id="ARBA00022833"/>
    </source>
</evidence>
<dbReference type="KEGG" id="ome:OLMES_1602"/>
<dbReference type="EMBL" id="CP021425">
    <property type="protein sequence ID" value="ARU55677.1"/>
    <property type="molecule type" value="Genomic_DNA"/>
</dbReference>
<keyword evidence="7" id="KW-1185">Reference proteome</keyword>
<evidence type="ECO:0000256" key="1">
    <source>
        <dbReference type="ARBA" id="ARBA00005495"/>
    </source>
</evidence>
<comment type="similarity">
    <text evidence="1">Belongs to the Gfa family.</text>
</comment>
<dbReference type="AlphaFoldDB" id="A0A1Y0I5C3"/>
<keyword evidence="3" id="KW-0862">Zinc</keyword>
<keyword evidence="4" id="KW-0456">Lyase</keyword>
<dbReference type="Proteomes" id="UP000196027">
    <property type="component" value="Chromosome"/>
</dbReference>
<evidence type="ECO:0000313" key="7">
    <source>
        <dbReference type="Proteomes" id="UP000196027"/>
    </source>
</evidence>
<sequence>MVAVLFVPRESVSIQGELKQFSSPGSSGKLTARHFCGECGSSVLGVAGAMPQFMAICSGSLDDSSWVKPQAQCWTARKQNWLDAISSGQDSAESMMTFDTIPDFKKMMGR</sequence>
<dbReference type="InterPro" id="IPR011057">
    <property type="entry name" value="Mss4-like_sf"/>
</dbReference>
<protein>
    <submittedName>
        <fullName evidence="6">Glutathione-dependent formaldehyde-activating enzyme</fullName>
    </submittedName>
</protein>
<evidence type="ECO:0000313" key="6">
    <source>
        <dbReference type="EMBL" id="ARU55677.1"/>
    </source>
</evidence>
<feature type="domain" description="CENP-V/GFA" evidence="5">
    <location>
        <begin position="2"/>
        <end position="76"/>
    </location>
</feature>
<dbReference type="PANTHER" id="PTHR33337:SF40">
    <property type="entry name" value="CENP-V_GFA DOMAIN-CONTAINING PROTEIN-RELATED"/>
    <property type="match status" value="1"/>
</dbReference>
<proteinExistence type="inferred from homology"/>
<dbReference type="GO" id="GO:0016846">
    <property type="term" value="F:carbon-sulfur lyase activity"/>
    <property type="evidence" value="ECO:0007669"/>
    <property type="project" value="InterPro"/>
</dbReference>
<dbReference type="GO" id="GO:0046872">
    <property type="term" value="F:metal ion binding"/>
    <property type="evidence" value="ECO:0007669"/>
    <property type="project" value="UniProtKB-KW"/>
</dbReference>
<gene>
    <name evidence="6" type="ORF">OLMES_1602</name>
</gene>
<name>A0A1Y0I5C3_9GAMM</name>